<dbReference type="SUPFAM" id="SSF81301">
    <property type="entry name" value="Nucleotidyltransferase"/>
    <property type="match status" value="1"/>
</dbReference>
<dbReference type="Gene3D" id="3.30.460.10">
    <property type="entry name" value="Beta Polymerase, domain 2"/>
    <property type="match status" value="1"/>
</dbReference>
<gene>
    <name evidence="2" type="ORF">JKA74_17200</name>
</gene>
<organism evidence="2 3">
    <name type="scientific">Marivirga aurantiaca</name>
    <dbReference type="NCBI Taxonomy" id="2802615"/>
    <lineage>
        <taxon>Bacteria</taxon>
        <taxon>Pseudomonadati</taxon>
        <taxon>Bacteroidota</taxon>
        <taxon>Cytophagia</taxon>
        <taxon>Cytophagales</taxon>
        <taxon>Marivirgaceae</taxon>
        <taxon>Marivirga</taxon>
    </lineage>
</organism>
<dbReference type="GO" id="GO:0016779">
    <property type="term" value="F:nucleotidyltransferase activity"/>
    <property type="evidence" value="ECO:0007669"/>
    <property type="project" value="InterPro"/>
</dbReference>
<evidence type="ECO:0000313" key="2">
    <source>
        <dbReference type="EMBL" id="MBK6266784.1"/>
    </source>
</evidence>
<feature type="domain" description="Polymerase nucleotidyl transferase" evidence="1">
    <location>
        <begin position="7"/>
        <end position="71"/>
    </location>
</feature>
<evidence type="ECO:0000259" key="1">
    <source>
        <dbReference type="Pfam" id="PF01909"/>
    </source>
</evidence>
<dbReference type="InterPro" id="IPR043519">
    <property type="entry name" value="NT_sf"/>
</dbReference>
<protein>
    <submittedName>
        <fullName evidence="2">Nucleotidyltransferase domain-containing protein</fullName>
    </submittedName>
</protein>
<reference evidence="2" key="1">
    <citation type="submission" date="2021-01" db="EMBL/GenBank/DDBJ databases">
        <title>Marivirga aurantiaca sp. nov., isolated from intertidal surface sediments.</title>
        <authorList>
            <person name="Zhang M."/>
        </authorList>
    </citation>
    <scope>NUCLEOTIDE SEQUENCE</scope>
    <source>
        <strain evidence="2">S37H4</strain>
    </source>
</reference>
<dbReference type="Pfam" id="PF01909">
    <property type="entry name" value="NTP_transf_2"/>
    <property type="match status" value="1"/>
</dbReference>
<proteinExistence type="predicted"/>
<comment type="caution">
    <text evidence="2">The sequence shown here is derived from an EMBL/GenBank/DDBJ whole genome shotgun (WGS) entry which is preliminary data.</text>
</comment>
<sequence length="103" mass="11845">MNNSEIIRRVKEAALQVDPSAEVILYGSRARGDARKDSDWDILILTSFPVNIVNEEAIREKLYDIELETGESLSTFIYSKKEWQTKQKFTPFYENVGEEGISL</sequence>
<dbReference type="InterPro" id="IPR002934">
    <property type="entry name" value="Polymerase_NTP_transf_dom"/>
</dbReference>
<evidence type="ECO:0000313" key="3">
    <source>
        <dbReference type="Proteomes" id="UP000611723"/>
    </source>
</evidence>
<dbReference type="Proteomes" id="UP000611723">
    <property type="component" value="Unassembled WGS sequence"/>
</dbReference>
<keyword evidence="3" id="KW-1185">Reference proteome</keyword>
<dbReference type="CDD" id="cd05403">
    <property type="entry name" value="NT_KNTase_like"/>
    <property type="match status" value="1"/>
</dbReference>
<dbReference type="PANTHER" id="PTHR33933">
    <property type="entry name" value="NUCLEOTIDYLTRANSFERASE"/>
    <property type="match status" value="1"/>
</dbReference>
<name>A0A935CAX9_9BACT</name>
<dbReference type="PANTHER" id="PTHR33933:SF1">
    <property type="entry name" value="PROTEIN ADENYLYLTRANSFERASE MNTA-RELATED"/>
    <property type="match status" value="1"/>
</dbReference>
<accession>A0A935CAX9</accession>
<dbReference type="RefSeq" id="WP_201432469.1">
    <property type="nucleotide sequence ID" value="NZ_JAEQBW010000011.1"/>
</dbReference>
<dbReference type="EMBL" id="JAEQBW010000011">
    <property type="protein sequence ID" value="MBK6266784.1"/>
    <property type="molecule type" value="Genomic_DNA"/>
</dbReference>
<dbReference type="AlphaFoldDB" id="A0A935CAX9"/>
<dbReference type="InterPro" id="IPR052548">
    <property type="entry name" value="Type_VII_TA_antitoxin"/>
</dbReference>